<keyword evidence="5 6" id="KW-0472">Membrane</keyword>
<gene>
    <name evidence="7" type="ordered locus">Desti_2551</name>
</gene>
<dbReference type="Proteomes" id="UP000006055">
    <property type="component" value="Chromosome"/>
</dbReference>
<dbReference type="GO" id="GO:0016020">
    <property type="term" value="C:membrane"/>
    <property type="evidence" value="ECO:0007669"/>
    <property type="project" value="UniProtKB-SubCell"/>
</dbReference>
<evidence type="ECO:0000256" key="2">
    <source>
        <dbReference type="ARBA" id="ARBA00008854"/>
    </source>
</evidence>
<keyword evidence="3 6" id="KW-0812">Transmembrane</keyword>
<dbReference type="EMBL" id="CP003360">
    <property type="protein sequence ID" value="AFM25231.1"/>
    <property type="molecule type" value="Genomic_DNA"/>
</dbReference>
<dbReference type="OrthoDB" id="9804152at2"/>
<feature type="transmembrane region" description="Helical" evidence="6">
    <location>
        <begin position="25"/>
        <end position="47"/>
    </location>
</feature>
<dbReference type="Pfam" id="PF04011">
    <property type="entry name" value="LemA"/>
    <property type="match status" value="1"/>
</dbReference>
<reference evidence="8" key="1">
    <citation type="submission" date="2012-06" db="EMBL/GenBank/DDBJ databases">
        <title>Complete sequence of chromosome of Desulfomonile tiedjei DSM 6799.</title>
        <authorList>
            <person name="Lucas S."/>
            <person name="Copeland A."/>
            <person name="Lapidus A."/>
            <person name="Glavina del Rio T."/>
            <person name="Dalin E."/>
            <person name="Tice H."/>
            <person name="Bruce D."/>
            <person name="Goodwin L."/>
            <person name="Pitluck S."/>
            <person name="Peters L."/>
            <person name="Ovchinnikova G."/>
            <person name="Zeytun A."/>
            <person name="Lu M."/>
            <person name="Kyrpides N."/>
            <person name="Mavromatis K."/>
            <person name="Ivanova N."/>
            <person name="Brettin T."/>
            <person name="Detter J.C."/>
            <person name="Han C."/>
            <person name="Larimer F."/>
            <person name="Land M."/>
            <person name="Hauser L."/>
            <person name="Markowitz V."/>
            <person name="Cheng J.-F."/>
            <person name="Hugenholtz P."/>
            <person name="Woyke T."/>
            <person name="Wu D."/>
            <person name="Spring S."/>
            <person name="Schroeder M."/>
            <person name="Brambilla E."/>
            <person name="Klenk H.-P."/>
            <person name="Eisen J.A."/>
        </authorList>
    </citation>
    <scope>NUCLEOTIDE SEQUENCE [LARGE SCALE GENOMIC DNA]</scope>
    <source>
        <strain evidence="8">ATCC 49306 / DSM 6799 / DCB-1</strain>
    </source>
</reference>
<dbReference type="HOGENOM" id="CLU_1330184_0_0_7"/>
<evidence type="ECO:0000313" key="8">
    <source>
        <dbReference type="Proteomes" id="UP000006055"/>
    </source>
</evidence>
<dbReference type="KEGG" id="dti:Desti_2551"/>
<dbReference type="RefSeq" id="WP_014810373.1">
    <property type="nucleotide sequence ID" value="NC_018025.1"/>
</dbReference>
<evidence type="ECO:0000256" key="5">
    <source>
        <dbReference type="ARBA" id="ARBA00023136"/>
    </source>
</evidence>
<comment type="similarity">
    <text evidence="2">Belongs to the LemA family.</text>
</comment>
<sequence length="206" mass="23325">MENMVSRTALILPPDGCVHVRTSRLIEFSSCLLIAFLILATISFLTLRPVLKEVRFDARAEWDGFMRAVKERNDLLPGLVEGLKGFEQGHTKLAENLLEARLICIRSTDPAGIVGSVDNIERYLTQIEHLARTRPGLEQYPPFAGHWRKVIRISSRISSTRTSYNINARLYNRLLSPFPQNLLTTAFGFVPLTDYPLPQSISDTDR</sequence>
<dbReference type="STRING" id="706587.Desti_2551"/>
<organism evidence="7 8">
    <name type="scientific">Desulfomonile tiedjei (strain ATCC 49306 / DSM 6799 / DCB-1)</name>
    <dbReference type="NCBI Taxonomy" id="706587"/>
    <lineage>
        <taxon>Bacteria</taxon>
        <taxon>Pseudomonadati</taxon>
        <taxon>Thermodesulfobacteriota</taxon>
        <taxon>Desulfomonilia</taxon>
        <taxon>Desulfomonilales</taxon>
        <taxon>Desulfomonilaceae</taxon>
        <taxon>Desulfomonile</taxon>
    </lineage>
</organism>
<evidence type="ECO:0008006" key="9">
    <source>
        <dbReference type="Google" id="ProtNLM"/>
    </source>
</evidence>
<keyword evidence="4 6" id="KW-1133">Transmembrane helix</keyword>
<dbReference type="AlphaFoldDB" id="I4C6P0"/>
<name>I4C6P0_DESTA</name>
<dbReference type="SUPFAM" id="SSF140478">
    <property type="entry name" value="LemA-like"/>
    <property type="match status" value="1"/>
</dbReference>
<comment type="subcellular location">
    <subcellularLocation>
        <location evidence="1">Membrane</location>
        <topology evidence="1">Single-pass membrane protein</topology>
    </subcellularLocation>
</comment>
<dbReference type="eggNOG" id="COG1704">
    <property type="taxonomic scope" value="Bacteria"/>
</dbReference>
<evidence type="ECO:0000256" key="3">
    <source>
        <dbReference type="ARBA" id="ARBA00022692"/>
    </source>
</evidence>
<keyword evidence="8" id="KW-1185">Reference proteome</keyword>
<proteinExistence type="inferred from homology"/>
<dbReference type="InterPro" id="IPR007156">
    <property type="entry name" value="MamQ_LemA"/>
</dbReference>
<protein>
    <recommendedName>
        <fullName evidence="9">LemA family protein</fullName>
    </recommendedName>
</protein>
<dbReference type="InterPro" id="IPR023353">
    <property type="entry name" value="LemA-like_dom_sf"/>
</dbReference>
<accession>I4C6P0</accession>
<evidence type="ECO:0000256" key="1">
    <source>
        <dbReference type="ARBA" id="ARBA00004167"/>
    </source>
</evidence>
<evidence type="ECO:0000256" key="4">
    <source>
        <dbReference type="ARBA" id="ARBA00022989"/>
    </source>
</evidence>
<evidence type="ECO:0000256" key="6">
    <source>
        <dbReference type="SAM" id="Phobius"/>
    </source>
</evidence>
<evidence type="ECO:0000313" key="7">
    <source>
        <dbReference type="EMBL" id="AFM25231.1"/>
    </source>
</evidence>
<dbReference type="Gene3D" id="1.20.1440.20">
    <property type="entry name" value="LemA-like domain"/>
    <property type="match status" value="1"/>
</dbReference>